<proteinExistence type="inferred from homology"/>
<feature type="transmembrane region" description="Helical" evidence="7">
    <location>
        <begin position="113"/>
        <end position="130"/>
    </location>
</feature>
<dbReference type="AlphaFoldDB" id="A0A8J7SM54"/>
<keyword evidence="3 9" id="KW-0808">Transferase</keyword>
<dbReference type="Pfam" id="PF02397">
    <property type="entry name" value="Bac_transf"/>
    <property type="match status" value="1"/>
</dbReference>
<keyword evidence="4 7" id="KW-0812">Transmembrane</keyword>
<evidence type="ECO:0000256" key="7">
    <source>
        <dbReference type="SAM" id="Phobius"/>
    </source>
</evidence>
<evidence type="ECO:0000256" key="2">
    <source>
        <dbReference type="ARBA" id="ARBA00006464"/>
    </source>
</evidence>
<feature type="transmembrane region" description="Helical" evidence="7">
    <location>
        <begin position="276"/>
        <end position="296"/>
    </location>
</feature>
<evidence type="ECO:0000256" key="4">
    <source>
        <dbReference type="ARBA" id="ARBA00022692"/>
    </source>
</evidence>
<dbReference type="PANTHER" id="PTHR30576">
    <property type="entry name" value="COLANIC BIOSYNTHESIS UDP-GLUCOSE LIPID CARRIER TRANSFERASE"/>
    <property type="match status" value="1"/>
</dbReference>
<evidence type="ECO:0000256" key="3">
    <source>
        <dbReference type="ARBA" id="ARBA00022679"/>
    </source>
</evidence>
<feature type="domain" description="Bacterial sugar transferase" evidence="8">
    <location>
        <begin position="270"/>
        <end position="461"/>
    </location>
</feature>
<dbReference type="GO" id="GO:0016780">
    <property type="term" value="F:phosphotransferase activity, for other substituted phosphate groups"/>
    <property type="evidence" value="ECO:0007669"/>
    <property type="project" value="TreeGrafter"/>
</dbReference>
<gene>
    <name evidence="9" type="ORF">JIN82_16475</name>
</gene>
<feature type="transmembrane region" description="Helical" evidence="7">
    <location>
        <begin position="12"/>
        <end position="33"/>
    </location>
</feature>
<dbReference type="InterPro" id="IPR017475">
    <property type="entry name" value="EPS_sugar_tfrase"/>
</dbReference>
<evidence type="ECO:0000259" key="8">
    <source>
        <dbReference type="Pfam" id="PF02397"/>
    </source>
</evidence>
<accession>A0A8J7SM54</accession>
<dbReference type="EMBL" id="JAENIM010000047">
    <property type="protein sequence ID" value="MBK1792761.1"/>
    <property type="molecule type" value="Genomic_DNA"/>
</dbReference>
<dbReference type="NCBIfam" id="TIGR03025">
    <property type="entry name" value="EPS_sugtrans"/>
    <property type="match status" value="1"/>
</dbReference>
<feature type="transmembrane region" description="Helical" evidence="7">
    <location>
        <begin position="86"/>
        <end position="107"/>
    </location>
</feature>
<evidence type="ECO:0000313" key="10">
    <source>
        <dbReference type="Proteomes" id="UP000624703"/>
    </source>
</evidence>
<evidence type="ECO:0000256" key="6">
    <source>
        <dbReference type="ARBA" id="ARBA00023136"/>
    </source>
</evidence>
<dbReference type="RefSeq" id="WP_200312770.1">
    <property type="nucleotide sequence ID" value="NZ_JAENIM010000047.1"/>
</dbReference>
<comment type="similarity">
    <text evidence="2">Belongs to the bacterial sugar transferase family.</text>
</comment>
<comment type="caution">
    <text evidence="9">The sequence shown here is derived from an EMBL/GenBank/DDBJ whole genome shotgun (WGS) entry which is preliminary data.</text>
</comment>
<sequence length="467" mass="53706">MFASRQRELFSIQFLQIIDGFLVWLAFFISSKLRVPMMDMVGEYREEISLYEITWLLMVVVPFTPLVLEMFGFYRSPLHKKLSQSAWQLFRGVMVIALLVAVSVIFFKLSVQSRFVLGLAMIFTFIFLLIREEIVRLKVKERAGKPENRERILVAGRPKDVKEILEEMPPEVTSYWQVMAEVDLSQVTPEEFDAILIEHSIERVIIAAKHAVFREISRAVELCEAQGIEAWISAGFIRTQVARPTFDNLGGKPMLVLRSTPELSWALMCKEVMDRVGAFCMIAATSPLWLVAYIGIKKQSPGPVFFKQDRAGRYGKTFKMWKFRTMVTNAEELLADVKKDQGNEMSGPVFKLENDPRVFPFARFLRKTSIDELPQLINVLKGDMSLVGPRPLPVYEVKEFEKSEHRRRLSVKPGITCTWQAGGRNTITEWEDWVKMDLEYIDNWSLGLDIKLLLMTIPAVLFSKGAK</sequence>
<protein>
    <submittedName>
        <fullName evidence="9">Sugar transferase</fullName>
    </submittedName>
</protein>
<evidence type="ECO:0000313" key="9">
    <source>
        <dbReference type="EMBL" id="MBK1792761.1"/>
    </source>
</evidence>
<keyword evidence="10" id="KW-1185">Reference proteome</keyword>
<keyword evidence="6 7" id="KW-0472">Membrane</keyword>
<comment type="subcellular location">
    <subcellularLocation>
        <location evidence="1">Membrane</location>
        <topology evidence="1">Multi-pass membrane protein</topology>
    </subcellularLocation>
</comment>
<dbReference type="PANTHER" id="PTHR30576:SF10">
    <property type="entry name" value="SLL5057 PROTEIN"/>
    <property type="match status" value="1"/>
</dbReference>
<reference evidence="9" key="1">
    <citation type="submission" date="2021-01" db="EMBL/GenBank/DDBJ databases">
        <title>Modified the classification status of verrucomicrobia.</title>
        <authorList>
            <person name="Feng X."/>
        </authorList>
    </citation>
    <scope>NUCLEOTIDE SEQUENCE</scope>
    <source>
        <strain evidence="9">_KCTC 22039</strain>
    </source>
</reference>
<name>A0A8J7SM54_9BACT</name>
<feature type="transmembrane region" description="Helical" evidence="7">
    <location>
        <begin position="53"/>
        <end position="74"/>
    </location>
</feature>
<evidence type="ECO:0000256" key="5">
    <source>
        <dbReference type="ARBA" id="ARBA00022989"/>
    </source>
</evidence>
<organism evidence="9 10">
    <name type="scientific">Persicirhabdus sediminis</name>
    <dbReference type="NCBI Taxonomy" id="454144"/>
    <lineage>
        <taxon>Bacteria</taxon>
        <taxon>Pseudomonadati</taxon>
        <taxon>Verrucomicrobiota</taxon>
        <taxon>Verrucomicrobiia</taxon>
        <taxon>Verrucomicrobiales</taxon>
        <taxon>Verrucomicrobiaceae</taxon>
        <taxon>Persicirhabdus</taxon>
    </lineage>
</organism>
<keyword evidence="5 7" id="KW-1133">Transmembrane helix</keyword>
<dbReference type="Pfam" id="PF13727">
    <property type="entry name" value="CoA_binding_3"/>
    <property type="match status" value="1"/>
</dbReference>
<dbReference type="InterPro" id="IPR003362">
    <property type="entry name" value="Bact_transf"/>
</dbReference>
<dbReference type="GO" id="GO:0016020">
    <property type="term" value="C:membrane"/>
    <property type="evidence" value="ECO:0007669"/>
    <property type="project" value="UniProtKB-SubCell"/>
</dbReference>
<evidence type="ECO:0000256" key="1">
    <source>
        <dbReference type="ARBA" id="ARBA00004141"/>
    </source>
</evidence>
<dbReference type="Proteomes" id="UP000624703">
    <property type="component" value="Unassembled WGS sequence"/>
</dbReference>